<evidence type="ECO:0000256" key="1">
    <source>
        <dbReference type="SAM" id="Coils"/>
    </source>
</evidence>
<protein>
    <submittedName>
        <fullName evidence="2">Uncharacterized protein</fullName>
    </submittedName>
</protein>
<dbReference type="Proteomes" id="UP000239430">
    <property type="component" value="Unassembled WGS sequence"/>
</dbReference>
<name>A0A9X7J185_9FIRM</name>
<sequence length="151" mass="16943">MSTTVETILADLETKTLKAKLREYPALLRRQKSIVAEKRQTLEDAKAARQALEAEMVAEIAAETNGNGKPKFSNAEARAAELVNRKKQNPAYQEAEKACREAEWALNEAQFDLEKLIDEFKAYRYVVDLTARELALLASGVAEEESPKEPF</sequence>
<accession>A0A9X7J185</accession>
<keyword evidence="3" id="KW-1185">Reference proteome</keyword>
<feature type="coiled-coil region" evidence="1">
    <location>
        <begin position="92"/>
        <end position="119"/>
    </location>
</feature>
<feature type="coiled-coil region" evidence="1">
    <location>
        <begin position="28"/>
        <end position="62"/>
    </location>
</feature>
<evidence type="ECO:0000313" key="3">
    <source>
        <dbReference type="Proteomes" id="UP000239430"/>
    </source>
</evidence>
<reference evidence="2 3" key="1">
    <citation type="submission" date="2018-03" db="EMBL/GenBank/DDBJ databases">
        <title>Genome sequence of Moorella stamsii DSM 26217.</title>
        <authorList>
            <person name="Poehlein A."/>
            <person name="Daniel R."/>
        </authorList>
    </citation>
    <scope>NUCLEOTIDE SEQUENCE [LARGE SCALE GENOMIC DNA]</scope>
    <source>
        <strain evidence="3">DSM 26217</strain>
    </source>
</reference>
<comment type="caution">
    <text evidence="2">The sequence shown here is derived from an EMBL/GenBank/DDBJ whole genome shotgun (WGS) entry which is preliminary data.</text>
</comment>
<dbReference type="RefSeq" id="WP_054936989.1">
    <property type="nucleotide sequence ID" value="NZ_PVXL01000072.1"/>
</dbReference>
<dbReference type="AlphaFoldDB" id="A0A9X7J185"/>
<dbReference type="EMBL" id="PVXL01000072">
    <property type="protein sequence ID" value="PRR69628.1"/>
    <property type="molecule type" value="Genomic_DNA"/>
</dbReference>
<gene>
    <name evidence="2" type="ORF">MOST_30500</name>
</gene>
<evidence type="ECO:0000313" key="2">
    <source>
        <dbReference type="EMBL" id="PRR69628.1"/>
    </source>
</evidence>
<organism evidence="2 3">
    <name type="scientific">Neomoorella stamsii</name>
    <dbReference type="NCBI Taxonomy" id="1266720"/>
    <lineage>
        <taxon>Bacteria</taxon>
        <taxon>Bacillati</taxon>
        <taxon>Bacillota</taxon>
        <taxon>Clostridia</taxon>
        <taxon>Neomoorellales</taxon>
        <taxon>Neomoorellaceae</taxon>
        <taxon>Neomoorella</taxon>
    </lineage>
</organism>
<keyword evidence="1" id="KW-0175">Coiled coil</keyword>
<proteinExistence type="predicted"/>